<organism evidence="1 2">
    <name type="scientific">Symbiobacterium thermophilum (strain DSM 24528 / JCM 14929 / IAM 14863 / T)</name>
    <dbReference type="NCBI Taxonomy" id="292459"/>
    <lineage>
        <taxon>Bacteria</taxon>
        <taxon>Bacillati</taxon>
        <taxon>Bacillota</taxon>
        <taxon>Clostridia</taxon>
        <taxon>Eubacteriales</taxon>
        <taxon>Symbiobacteriaceae</taxon>
        <taxon>Symbiobacterium</taxon>
    </lineage>
</organism>
<dbReference type="EMBL" id="AP006840">
    <property type="protein sequence ID" value="BAD40123.1"/>
    <property type="molecule type" value="Genomic_DNA"/>
</dbReference>
<dbReference type="HOGENOM" id="CLU_3405859_0_0_9"/>
<evidence type="ECO:0000313" key="2">
    <source>
        <dbReference type="Proteomes" id="UP000000417"/>
    </source>
</evidence>
<dbReference type="AlphaFoldDB" id="Q67QC0"/>
<reference evidence="1 2" key="1">
    <citation type="journal article" date="2004" name="Nucleic Acids Res.">
        <title>Genome sequence of Symbiobacterium thermophilum, an uncultivable bacterium that depends on microbial commensalism.</title>
        <authorList>
            <person name="Ueda K."/>
            <person name="Yamashita A."/>
            <person name="Ishikawa J."/>
            <person name="Shimada M."/>
            <person name="Watsuji T."/>
            <person name="Morimura K."/>
            <person name="Ikeda H."/>
            <person name="Hattori M."/>
            <person name="Beppu T."/>
        </authorList>
    </citation>
    <scope>NUCLEOTIDE SEQUENCE [LARGE SCALE GENOMIC DNA]</scope>
    <source>
        <strain evidence="2">T / IAM 14863</strain>
    </source>
</reference>
<dbReference type="KEGG" id="sth:STH1138"/>
<gene>
    <name evidence="1" type="ordered locus">STH1138</name>
</gene>
<sequence>MAEGRAKPMLTICNAGGFARAFVRSFKGSC</sequence>
<name>Q67QC0_SYMTH</name>
<dbReference type="STRING" id="292459.STH1138"/>
<dbReference type="Proteomes" id="UP000000417">
    <property type="component" value="Chromosome"/>
</dbReference>
<protein>
    <submittedName>
        <fullName evidence="1">Uncharacterized protein</fullName>
    </submittedName>
</protein>
<accession>Q67QC0</accession>
<keyword evidence="2" id="KW-1185">Reference proteome</keyword>
<evidence type="ECO:0000313" key="1">
    <source>
        <dbReference type="EMBL" id="BAD40123.1"/>
    </source>
</evidence>
<proteinExistence type="predicted"/>